<dbReference type="Gene3D" id="3.40.30.10">
    <property type="entry name" value="Glutaredoxin"/>
    <property type="match status" value="1"/>
</dbReference>
<organism evidence="8 9">
    <name type="scientific">Mesorhizobium zhangyense</name>
    <dbReference type="NCBI Taxonomy" id="1776730"/>
    <lineage>
        <taxon>Bacteria</taxon>
        <taxon>Pseudomonadati</taxon>
        <taxon>Pseudomonadota</taxon>
        <taxon>Alphaproteobacteria</taxon>
        <taxon>Hyphomicrobiales</taxon>
        <taxon>Phyllobacteriaceae</taxon>
        <taxon>Mesorhizobium</taxon>
    </lineage>
</organism>
<evidence type="ECO:0000256" key="6">
    <source>
        <dbReference type="PROSITE-ProRule" id="PRU01282"/>
    </source>
</evidence>
<dbReference type="AlphaFoldDB" id="A0A7C9R6L8"/>
<dbReference type="GO" id="GO:0046685">
    <property type="term" value="P:response to arsenic-containing substance"/>
    <property type="evidence" value="ECO:0007669"/>
    <property type="project" value="UniProtKB-KW"/>
</dbReference>
<dbReference type="GO" id="GO:0008794">
    <property type="term" value="F:arsenate reductase (glutaredoxin) activity"/>
    <property type="evidence" value="ECO:0007669"/>
    <property type="project" value="UniProtKB-UniRule"/>
</dbReference>
<dbReference type="NCBIfam" id="TIGR00014">
    <property type="entry name" value="arsC"/>
    <property type="match status" value="1"/>
</dbReference>
<dbReference type="PANTHER" id="PTHR30041">
    <property type="entry name" value="ARSENATE REDUCTASE"/>
    <property type="match status" value="1"/>
</dbReference>
<proteinExistence type="inferred from homology"/>
<evidence type="ECO:0000256" key="1">
    <source>
        <dbReference type="ARBA" id="ARBA00007198"/>
    </source>
</evidence>
<name>A0A7C9R6L8_9HYPH</name>
<protein>
    <recommendedName>
        <fullName evidence="5 7">Arsenate reductase</fullName>
        <ecNumber evidence="4 7">1.20.4.1</ecNumber>
    </recommendedName>
</protein>
<keyword evidence="9" id="KW-1185">Reference proteome</keyword>
<comment type="caution">
    <text evidence="8">The sequence shown here is derived from an EMBL/GenBank/DDBJ whole genome shotgun (WGS) entry which is preliminary data.</text>
</comment>
<dbReference type="CDD" id="cd03034">
    <property type="entry name" value="ArsC_ArsC"/>
    <property type="match status" value="1"/>
</dbReference>
<dbReference type="InterPro" id="IPR006660">
    <property type="entry name" value="Arsenate_reductase-like"/>
</dbReference>
<evidence type="ECO:0000313" key="9">
    <source>
        <dbReference type="Proteomes" id="UP000481252"/>
    </source>
</evidence>
<evidence type="ECO:0000256" key="3">
    <source>
        <dbReference type="ARBA" id="ARBA00023002"/>
    </source>
</evidence>
<evidence type="ECO:0000313" key="8">
    <source>
        <dbReference type="EMBL" id="NGN39693.1"/>
    </source>
</evidence>
<keyword evidence="2" id="KW-0059">Arsenical resistance</keyword>
<dbReference type="PROSITE" id="PS51353">
    <property type="entry name" value="ARSC"/>
    <property type="match status" value="1"/>
</dbReference>
<accession>A0A7C9R6L8</accession>
<dbReference type="InterPro" id="IPR006659">
    <property type="entry name" value="Arsenate_reductase"/>
</dbReference>
<dbReference type="EC" id="1.20.4.1" evidence="4 7"/>
<comment type="catalytic activity">
    <reaction evidence="7">
        <text>[glutaredoxin]-dithiol + arsenate + glutathione + H(+) = glutathionyl-S-S-[glutaredoxin] + arsenite + H2O</text>
        <dbReference type="Rhea" id="RHEA:22016"/>
        <dbReference type="Rhea" id="RHEA-COMP:10729"/>
        <dbReference type="Rhea" id="RHEA-COMP:17668"/>
        <dbReference type="ChEBI" id="CHEBI:15377"/>
        <dbReference type="ChEBI" id="CHEBI:15378"/>
        <dbReference type="ChEBI" id="CHEBI:29242"/>
        <dbReference type="ChEBI" id="CHEBI:29950"/>
        <dbReference type="ChEBI" id="CHEBI:48597"/>
        <dbReference type="ChEBI" id="CHEBI:57925"/>
        <dbReference type="ChEBI" id="CHEBI:146199"/>
        <dbReference type="EC" id="1.20.4.1"/>
    </reaction>
</comment>
<evidence type="ECO:0000256" key="7">
    <source>
        <dbReference type="RuleBase" id="RU362029"/>
    </source>
</evidence>
<evidence type="ECO:0000256" key="4">
    <source>
        <dbReference type="ARBA" id="ARBA00038969"/>
    </source>
</evidence>
<dbReference type="RefSeq" id="WP_165114399.1">
    <property type="nucleotide sequence ID" value="NZ_JAAKZG010000001.1"/>
</dbReference>
<dbReference type="Pfam" id="PF03960">
    <property type="entry name" value="ArsC"/>
    <property type="match status" value="1"/>
</dbReference>
<dbReference type="PANTHER" id="PTHR30041:SF5">
    <property type="entry name" value="ARSENATE REDUCTASE-RELATED"/>
    <property type="match status" value="1"/>
</dbReference>
<dbReference type="InterPro" id="IPR036249">
    <property type="entry name" value="Thioredoxin-like_sf"/>
</dbReference>
<gene>
    <name evidence="8" type="primary">arsC</name>
    <name evidence="8" type="ORF">G6N74_01305</name>
</gene>
<evidence type="ECO:0000256" key="2">
    <source>
        <dbReference type="ARBA" id="ARBA00022849"/>
    </source>
</evidence>
<comment type="similarity">
    <text evidence="1 6 7">Belongs to the ArsC family.</text>
</comment>
<evidence type="ECO:0000256" key="5">
    <source>
        <dbReference type="ARBA" id="ARBA00039879"/>
    </source>
</evidence>
<keyword evidence="3 7" id="KW-0560">Oxidoreductase</keyword>
<dbReference type="Proteomes" id="UP000481252">
    <property type="component" value="Unassembled WGS sequence"/>
</dbReference>
<reference evidence="8 9" key="1">
    <citation type="submission" date="2020-02" db="EMBL/GenBank/DDBJ databases">
        <title>Genome sequence of the type strain CGMCC 1.15528 of Mesorhizobium zhangyense.</title>
        <authorList>
            <person name="Gao J."/>
            <person name="Sun J."/>
        </authorList>
    </citation>
    <scope>NUCLEOTIDE SEQUENCE [LARGE SCALE GENOMIC DNA]</scope>
    <source>
        <strain evidence="8 9">CGMCC 1.15528</strain>
    </source>
</reference>
<dbReference type="EMBL" id="JAAKZG010000001">
    <property type="protein sequence ID" value="NGN39693.1"/>
    <property type="molecule type" value="Genomic_DNA"/>
</dbReference>
<dbReference type="SUPFAM" id="SSF52833">
    <property type="entry name" value="Thioredoxin-like"/>
    <property type="match status" value="1"/>
</dbReference>
<sequence length="140" mass="15396">MDVTIYHNPDCGTSRNTLALIRNAGIEPTVIEYLKTPPTRAVLKDLISKSGLTVREAIREKGTPYADLGLDDPTLSDDDLLDAMLEHPILINRPFVVTPWGVRLSRPSEIVLDILPVPQKGPFAKEDGELLIDAEGNRIA</sequence>